<evidence type="ECO:0000256" key="10">
    <source>
        <dbReference type="ARBA" id="ARBA00023014"/>
    </source>
</evidence>
<evidence type="ECO:0000256" key="5">
    <source>
        <dbReference type="ARBA" id="ARBA00022723"/>
    </source>
</evidence>
<dbReference type="GO" id="GO:0050660">
    <property type="term" value="F:flavin adenine dinucleotide binding"/>
    <property type="evidence" value="ECO:0007669"/>
    <property type="project" value="InterPro"/>
</dbReference>
<organism evidence="15 16">
    <name type="scientific">Candidatus Sulfobium mesophilum</name>
    <dbReference type="NCBI Taxonomy" id="2016548"/>
    <lineage>
        <taxon>Bacteria</taxon>
        <taxon>Pseudomonadati</taxon>
        <taxon>Nitrospirota</taxon>
        <taxon>Nitrospiria</taxon>
        <taxon>Nitrospirales</taxon>
        <taxon>Nitrospiraceae</taxon>
        <taxon>Candidatus Sulfobium</taxon>
    </lineage>
</organism>
<dbReference type="Gene3D" id="3.40.50.80">
    <property type="entry name" value="Nucleotide-binding domain of ferredoxin-NADP reductase (FNR) module"/>
    <property type="match status" value="1"/>
</dbReference>
<dbReference type="HAMAP" id="MF_01211">
    <property type="entry name" value="DHODB_Fe_S_bind"/>
    <property type="match status" value="1"/>
</dbReference>
<dbReference type="SUPFAM" id="SSF52343">
    <property type="entry name" value="Ferredoxin reductase-like, C-terminal NADP-linked domain"/>
    <property type="match status" value="1"/>
</dbReference>
<dbReference type="Gene3D" id="2.40.30.10">
    <property type="entry name" value="Translation factors"/>
    <property type="match status" value="1"/>
</dbReference>
<dbReference type="PROSITE" id="PS51384">
    <property type="entry name" value="FAD_FR"/>
    <property type="match status" value="1"/>
</dbReference>
<evidence type="ECO:0000256" key="12">
    <source>
        <dbReference type="PIRSR" id="PIRSR006816-1"/>
    </source>
</evidence>
<comment type="caution">
    <text evidence="11">Lacks conserved residue(s) required for the propagation of feature annotation.</text>
</comment>
<comment type="subunit">
    <text evidence="11">Heterotetramer of 2 PyrK and 2 PyrD type B subunits.</text>
</comment>
<comment type="function">
    <text evidence="11">Responsible for channeling the electrons from the oxidation of dihydroorotate from the FMN redox center in the PyrD type B subunit to the ultimate electron acceptor NAD(+).</text>
</comment>
<keyword evidence="8 11" id="KW-0249">Electron transport</keyword>
<dbReference type="InterPro" id="IPR017927">
    <property type="entry name" value="FAD-bd_FR_type"/>
</dbReference>
<feature type="domain" description="FAD-binding FR-type" evidence="14">
    <location>
        <begin position="2"/>
        <end position="100"/>
    </location>
</feature>
<dbReference type="InterPro" id="IPR017938">
    <property type="entry name" value="Riboflavin_synthase-like_b-brl"/>
</dbReference>
<dbReference type="GO" id="GO:0051537">
    <property type="term" value="F:2 iron, 2 sulfur cluster binding"/>
    <property type="evidence" value="ECO:0007669"/>
    <property type="project" value="UniProtKB-KW"/>
</dbReference>
<dbReference type="UniPathway" id="UPA00070">
    <property type="reaction ID" value="UER00945"/>
</dbReference>
<feature type="binding site" evidence="11 13">
    <location>
        <position position="230"/>
    </location>
    <ligand>
        <name>[2Fe-2S] cluster</name>
        <dbReference type="ChEBI" id="CHEBI:190135"/>
    </ligand>
</feature>
<dbReference type="Pfam" id="PF00175">
    <property type="entry name" value="NAD_binding_1"/>
    <property type="match status" value="1"/>
</dbReference>
<dbReference type="InterPro" id="IPR023455">
    <property type="entry name" value="Dihydroorotate_DHASE_ETsu"/>
</dbReference>
<evidence type="ECO:0000256" key="2">
    <source>
        <dbReference type="ARBA" id="ARBA00022448"/>
    </source>
</evidence>
<evidence type="ECO:0000256" key="11">
    <source>
        <dbReference type="HAMAP-Rule" id="MF_01211"/>
    </source>
</evidence>
<keyword evidence="3 11" id="KW-0285">Flavoprotein</keyword>
<evidence type="ECO:0000256" key="13">
    <source>
        <dbReference type="PIRSR" id="PIRSR006816-2"/>
    </source>
</evidence>
<dbReference type="EMBL" id="OUUY01000076">
    <property type="protein sequence ID" value="SPQ00716.1"/>
    <property type="molecule type" value="Genomic_DNA"/>
</dbReference>
<dbReference type="PIRSF" id="PIRSF006816">
    <property type="entry name" value="Cyc3_hyd_g"/>
    <property type="match status" value="1"/>
</dbReference>
<keyword evidence="2 11" id="KW-0813">Transport</keyword>
<accession>A0A2U3QH20</accession>
<dbReference type="OrthoDB" id="9789468at2"/>
<reference evidence="16" key="1">
    <citation type="submission" date="2018-03" db="EMBL/GenBank/DDBJ databases">
        <authorList>
            <person name="Zecchin S."/>
        </authorList>
    </citation>
    <scope>NUCLEOTIDE SEQUENCE [LARGE SCALE GENOMIC DNA]</scope>
</reference>
<evidence type="ECO:0000256" key="7">
    <source>
        <dbReference type="ARBA" id="ARBA00022975"/>
    </source>
</evidence>
<evidence type="ECO:0000256" key="1">
    <source>
        <dbReference type="ARBA" id="ARBA00006422"/>
    </source>
</evidence>
<comment type="cofactor">
    <cofactor evidence="13">
        <name>[2Fe-2S] cluster</name>
        <dbReference type="ChEBI" id="CHEBI:190135"/>
    </cofactor>
    <text evidence="13">Binds 1 [2Fe-2S] cluster per subunit.</text>
</comment>
<evidence type="ECO:0000256" key="3">
    <source>
        <dbReference type="ARBA" id="ARBA00022630"/>
    </source>
</evidence>
<comment type="pathway">
    <text evidence="11">Pyrimidine metabolism; UMP biosynthesis via de novo pathway; orotate from (S)-dihydroorotate (NAD(+) route): step 1/1.</text>
</comment>
<keyword evidence="10 11" id="KW-0411">Iron-sulfur</keyword>
<feature type="binding site" evidence="12">
    <location>
        <begin position="53"/>
        <end position="56"/>
    </location>
    <ligand>
        <name>FAD</name>
        <dbReference type="ChEBI" id="CHEBI:57692"/>
    </ligand>
</feature>
<dbReference type="Proteomes" id="UP000245125">
    <property type="component" value="Unassembled WGS sequence"/>
</dbReference>
<dbReference type="SUPFAM" id="SSF63380">
    <property type="entry name" value="Riboflavin synthase domain-like"/>
    <property type="match status" value="1"/>
</dbReference>
<dbReference type="PANTHER" id="PTHR43513:SF3">
    <property type="entry name" value="DIHYDROOROTATE DEHYDROGENASE B (NAD(+)), ELECTRON TRANSFER SUBUNIT-RELATED"/>
    <property type="match status" value="1"/>
</dbReference>
<gene>
    <name evidence="11 15" type="primary">pyrK</name>
    <name evidence="15" type="ORF">NBG4_300023</name>
</gene>
<comment type="cofactor">
    <cofactor evidence="11 12">
        <name>FAD</name>
        <dbReference type="ChEBI" id="CHEBI:57692"/>
    </cofactor>
    <text evidence="11 12">Binds 1 FAD per subunit.</text>
</comment>
<proteinExistence type="inferred from homology"/>
<dbReference type="AlphaFoldDB" id="A0A2U3QH20"/>
<name>A0A2U3QH20_9BACT</name>
<keyword evidence="9 11" id="KW-0408">Iron</keyword>
<dbReference type="GO" id="GO:0009055">
    <property type="term" value="F:electron transfer activity"/>
    <property type="evidence" value="ECO:0007669"/>
    <property type="project" value="UniProtKB-UniRule"/>
</dbReference>
<feature type="binding site" evidence="11 13">
    <location>
        <position position="227"/>
    </location>
    <ligand>
        <name>[2Fe-2S] cluster</name>
        <dbReference type="ChEBI" id="CHEBI:190135"/>
    </ligand>
</feature>
<keyword evidence="6 11" id="KW-0274">FAD</keyword>
<dbReference type="PANTHER" id="PTHR43513">
    <property type="entry name" value="DIHYDROOROTATE DEHYDROGENASE B (NAD(+)), ELECTRON TRANSFER SUBUNIT"/>
    <property type="match status" value="1"/>
</dbReference>
<feature type="binding site" evidence="11 13">
    <location>
        <position position="222"/>
    </location>
    <ligand>
        <name>[2Fe-2S] cluster</name>
        <dbReference type="ChEBI" id="CHEBI:190135"/>
    </ligand>
</feature>
<evidence type="ECO:0000256" key="4">
    <source>
        <dbReference type="ARBA" id="ARBA00022714"/>
    </source>
</evidence>
<feature type="binding site" evidence="11 13">
    <location>
        <position position="242"/>
    </location>
    <ligand>
        <name>[2Fe-2S] cluster</name>
        <dbReference type="ChEBI" id="CHEBI:190135"/>
    </ligand>
</feature>
<evidence type="ECO:0000313" key="16">
    <source>
        <dbReference type="Proteomes" id="UP000245125"/>
    </source>
</evidence>
<dbReference type="Gene3D" id="2.10.240.10">
    <property type="entry name" value="Dihydroorotate dehydrogenase, electron transfer subunit"/>
    <property type="match status" value="1"/>
</dbReference>
<evidence type="ECO:0000256" key="8">
    <source>
        <dbReference type="ARBA" id="ARBA00022982"/>
    </source>
</evidence>
<keyword evidence="5 11" id="KW-0479">Metal-binding</keyword>
<dbReference type="InterPro" id="IPR037117">
    <property type="entry name" value="Dihydroorotate_DH_ele_sf"/>
</dbReference>
<dbReference type="GO" id="GO:0016491">
    <property type="term" value="F:oxidoreductase activity"/>
    <property type="evidence" value="ECO:0007669"/>
    <property type="project" value="InterPro"/>
</dbReference>
<sequence length="255" mass="28235">MNRYFRAEIRSNRPVHINHNLLSLANIDPMVEPQPGQFYMLEVSKGLDPLLKRAFSLFRRTQEGFQILYRIKGKGTSILKDLKKGTVLHVLGPLGNFYPLPSDSESPLVIAGGIGIASVFSLVEKLSKKAFVFYGARAEQELFMTDALESFHRELVLCTDDGSCGVKGTVVDVLTDFIKKRDEFHQPVIYACGPKAMLREIAKTALANGVKAYVSLEEHMACGIGACLGCVVKTTSGHQRVCKEGPVFDAREIVW</sequence>
<keyword evidence="7 11" id="KW-0665">Pyrimidine biosynthesis</keyword>
<dbReference type="InterPro" id="IPR001433">
    <property type="entry name" value="OxRdtase_FAD/NAD-bd"/>
</dbReference>
<dbReference type="GO" id="GO:0044205">
    <property type="term" value="P:'de novo' UMP biosynthetic process"/>
    <property type="evidence" value="ECO:0007669"/>
    <property type="project" value="UniProtKB-UniRule"/>
</dbReference>
<evidence type="ECO:0000259" key="14">
    <source>
        <dbReference type="PROSITE" id="PS51384"/>
    </source>
</evidence>
<protein>
    <recommendedName>
        <fullName evidence="11">Dihydroorotate dehydrogenase B (NAD(+)), electron transfer subunit</fullName>
    </recommendedName>
    <alternativeName>
        <fullName evidence="11">Dihydroorotate oxidase B, electron transfer subunit</fullName>
    </alternativeName>
</protein>
<evidence type="ECO:0000256" key="6">
    <source>
        <dbReference type="ARBA" id="ARBA00022827"/>
    </source>
</evidence>
<keyword evidence="16" id="KW-1185">Reference proteome</keyword>
<comment type="similarity">
    <text evidence="1 11">Belongs to the PyrK family.</text>
</comment>
<dbReference type="InterPro" id="IPR039261">
    <property type="entry name" value="FNR_nucleotide-bd"/>
</dbReference>
<dbReference type="InterPro" id="IPR012165">
    <property type="entry name" value="Cyt_c3_hydrogenase_gsu"/>
</dbReference>
<dbReference type="InterPro" id="IPR050353">
    <property type="entry name" value="PyrK_electron_transfer"/>
</dbReference>
<evidence type="ECO:0000256" key="9">
    <source>
        <dbReference type="ARBA" id="ARBA00023004"/>
    </source>
</evidence>
<feature type="binding site" evidence="11 12">
    <location>
        <begin position="75"/>
        <end position="76"/>
    </location>
    <ligand>
        <name>FAD</name>
        <dbReference type="ChEBI" id="CHEBI:57692"/>
    </ligand>
</feature>
<dbReference type="GO" id="GO:0046872">
    <property type="term" value="F:metal ion binding"/>
    <property type="evidence" value="ECO:0007669"/>
    <property type="project" value="UniProtKB-KW"/>
</dbReference>
<dbReference type="Pfam" id="PF10418">
    <property type="entry name" value="DHODB_Fe-S_bind"/>
    <property type="match status" value="1"/>
</dbReference>
<dbReference type="PRINTS" id="PR00409">
    <property type="entry name" value="PHDIOXRDTASE"/>
</dbReference>
<dbReference type="CDD" id="cd06218">
    <property type="entry name" value="DHOD_e_trans"/>
    <property type="match status" value="1"/>
</dbReference>
<keyword evidence="4 11" id="KW-0001">2Fe-2S</keyword>
<evidence type="ECO:0000313" key="15">
    <source>
        <dbReference type="EMBL" id="SPQ00716.1"/>
    </source>
</evidence>
<dbReference type="InterPro" id="IPR019480">
    <property type="entry name" value="Dihydroorotate_DH_Fe-S-bd"/>
</dbReference>
<comment type="cofactor">
    <cofactor evidence="11">
        <name>[2Fe-2S] cluster</name>
        <dbReference type="ChEBI" id="CHEBI:190135"/>
    </cofactor>
    <text evidence="11">Binds 1 [2Fe-2S] cluster per subunit.</text>
</comment>
<feature type="binding site" evidence="11 12">
    <location>
        <begin position="68"/>
        <end position="70"/>
    </location>
    <ligand>
        <name>FAD</name>
        <dbReference type="ChEBI" id="CHEBI:57692"/>
    </ligand>
</feature>